<accession>A0A365Y961</accession>
<dbReference type="PANTHER" id="PTHR30461">
    <property type="entry name" value="DNA-INVERTASE FROM LAMBDOID PROPHAGE"/>
    <property type="match status" value="1"/>
</dbReference>
<dbReference type="PROSITE" id="PS51736">
    <property type="entry name" value="RECOMBINASES_3"/>
    <property type="match status" value="1"/>
</dbReference>
<evidence type="ECO:0000313" key="5">
    <source>
        <dbReference type="Proteomes" id="UP000252167"/>
    </source>
</evidence>
<organism evidence="4 5">
    <name type="scientific">Glutamicibacter soli</name>
    <dbReference type="NCBI Taxonomy" id="453836"/>
    <lineage>
        <taxon>Bacteria</taxon>
        <taxon>Bacillati</taxon>
        <taxon>Actinomycetota</taxon>
        <taxon>Actinomycetes</taxon>
        <taxon>Micrococcales</taxon>
        <taxon>Micrococcaceae</taxon>
        <taxon>Glutamicibacter</taxon>
    </lineage>
</organism>
<protein>
    <recommendedName>
        <fullName evidence="6">Recombinase family protein</fullName>
    </recommendedName>
</protein>
<feature type="compositionally biased region" description="Basic and acidic residues" evidence="1">
    <location>
        <begin position="194"/>
        <end position="203"/>
    </location>
</feature>
<evidence type="ECO:0000313" key="4">
    <source>
        <dbReference type="EMBL" id="RBL99225.1"/>
    </source>
</evidence>
<dbReference type="InterPro" id="IPR006119">
    <property type="entry name" value="Resolv_N"/>
</dbReference>
<dbReference type="PROSITE" id="PS51737">
    <property type="entry name" value="RECOMBINASE_DNA_BIND"/>
    <property type="match status" value="1"/>
</dbReference>
<dbReference type="CDD" id="cd00338">
    <property type="entry name" value="Ser_Recombinase"/>
    <property type="match status" value="1"/>
</dbReference>
<dbReference type="SMART" id="SM00857">
    <property type="entry name" value="Resolvase"/>
    <property type="match status" value="1"/>
</dbReference>
<dbReference type="AlphaFoldDB" id="A0A365Y961"/>
<dbReference type="Proteomes" id="UP000252167">
    <property type="component" value="Unassembled WGS sequence"/>
</dbReference>
<feature type="region of interest" description="Disordered" evidence="1">
    <location>
        <begin position="194"/>
        <end position="215"/>
    </location>
</feature>
<dbReference type="EMBL" id="POAF01000009">
    <property type="protein sequence ID" value="RBL99225.1"/>
    <property type="molecule type" value="Genomic_DNA"/>
</dbReference>
<gene>
    <name evidence="4" type="ORF">C1H84_16200</name>
</gene>
<evidence type="ECO:0000259" key="2">
    <source>
        <dbReference type="PROSITE" id="PS51736"/>
    </source>
</evidence>
<feature type="domain" description="Resolvase/invertase-type recombinase catalytic" evidence="2">
    <location>
        <begin position="65"/>
        <end position="206"/>
    </location>
</feature>
<comment type="caution">
    <text evidence="4">The sequence shown here is derived from an EMBL/GenBank/DDBJ whole genome shotgun (WGS) entry which is preliminary data.</text>
</comment>
<dbReference type="PANTHER" id="PTHR30461:SF23">
    <property type="entry name" value="DNA RECOMBINASE-RELATED"/>
    <property type="match status" value="1"/>
</dbReference>
<name>A0A365Y961_9MICC</name>
<reference evidence="4 5" key="1">
    <citation type="submission" date="2018-01" db="EMBL/GenBank/DDBJ databases">
        <title>Glutamicibacter soli strain NHPC-3 Whole genome sequence and assembly.</title>
        <authorList>
            <person name="Choudhury P."/>
            <person name="Gupta D."/>
            <person name="Sengupta K."/>
            <person name="Jawed A."/>
            <person name="Sultana N."/>
            <person name="Saha P."/>
        </authorList>
    </citation>
    <scope>NUCLEOTIDE SEQUENCE [LARGE SCALE GENOMIC DNA]</scope>
    <source>
        <strain evidence="4 5">NHPC-3</strain>
    </source>
</reference>
<dbReference type="GO" id="GO:0000150">
    <property type="term" value="F:DNA strand exchange activity"/>
    <property type="evidence" value="ECO:0007669"/>
    <property type="project" value="InterPro"/>
</dbReference>
<dbReference type="InterPro" id="IPR050639">
    <property type="entry name" value="SSR_resolvase"/>
</dbReference>
<dbReference type="Pfam" id="PF07508">
    <property type="entry name" value="Recombinase"/>
    <property type="match status" value="1"/>
</dbReference>
<proteinExistence type="predicted"/>
<dbReference type="InterPro" id="IPR011109">
    <property type="entry name" value="DNA_bind_recombinase_dom"/>
</dbReference>
<evidence type="ECO:0000256" key="1">
    <source>
        <dbReference type="SAM" id="MobiDB-lite"/>
    </source>
</evidence>
<keyword evidence="5" id="KW-1185">Reference proteome</keyword>
<dbReference type="Gene3D" id="3.90.1750.20">
    <property type="entry name" value="Putative Large Serine Recombinase, Chain B, Domain 2"/>
    <property type="match status" value="1"/>
</dbReference>
<dbReference type="GO" id="GO:0003677">
    <property type="term" value="F:DNA binding"/>
    <property type="evidence" value="ECO:0007669"/>
    <property type="project" value="InterPro"/>
</dbReference>
<evidence type="ECO:0000259" key="3">
    <source>
        <dbReference type="PROSITE" id="PS51737"/>
    </source>
</evidence>
<evidence type="ECO:0008006" key="6">
    <source>
        <dbReference type="Google" id="ProtNLM"/>
    </source>
</evidence>
<dbReference type="Gene3D" id="3.40.50.1390">
    <property type="entry name" value="Resolvase, N-terminal catalytic domain"/>
    <property type="match status" value="1"/>
</dbReference>
<feature type="domain" description="Recombinase" evidence="3">
    <location>
        <begin position="214"/>
        <end position="317"/>
    </location>
</feature>
<dbReference type="SUPFAM" id="SSF53041">
    <property type="entry name" value="Resolvase-like"/>
    <property type="match status" value="1"/>
</dbReference>
<sequence>MGARRVRREHAAGHRRDIPAQLHGMACRVQRPGAVPRLGDDGQPAEGGNQPVAVAETYNACMTTIAAVYARQSLDVTEGIDRQLERCRRLIEARGWTVGPEYQDNDTSAAKQRGPGTAWYSMLEDLTAKKADVVVAVDLDRLLRSTRDLIAITDTGARVLTVDGEIDLTTADGEFRATMLAGIARFEVRRKGERQKRANEARAAKGIPGPGRRRYGYESDGITPREAEAQHVRRAFQHVADGGSLRSLLLWFLDNKIDPAPGKLWDQRRLRDMLLNPWYSGSMIHRGKVIPSEVIVPIVAPELAEEVRAILSDPSRTTSPGPAPRHLLSHLLYCGECGSPMYYMRGYMCKVAPNHVHIAKHIIEPFIVDQVALAFASSGSSIAPASPGALNLSALVDAHARNAEAVTAVLADRDEGLVPASVARTRLLELKTAREKIEADLERARSEKSASSVLATVAEELLVGTSASMAEFSSAKRTIAERFLALDLDRQRSVIGSLMYIEVTKPQGGTPAERAPQRRVIVSHTTATKLNPETPPETYDD</sequence>
<dbReference type="InterPro" id="IPR038109">
    <property type="entry name" value="DNA_bind_recomb_sf"/>
</dbReference>
<dbReference type="InterPro" id="IPR036162">
    <property type="entry name" value="Resolvase-like_N_sf"/>
</dbReference>
<dbReference type="Pfam" id="PF00239">
    <property type="entry name" value="Resolvase"/>
    <property type="match status" value="1"/>
</dbReference>